<evidence type="ECO:0000256" key="1">
    <source>
        <dbReference type="SAM" id="Phobius"/>
    </source>
</evidence>
<dbReference type="AlphaFoldDB" id="A0A822YVT8"/>
<organism evidence="2 3">
    <name type="scientific">Nelumbo nucifera</name>
    <name type="common">Sacred lotus</name>
    <dbReference type="NCBI Taxonomy" id="4432"/>
    <lineage>
        <taxon>Eukaryota</taxon>
        <taxon>Viridiplantae</taxon>
        <taxon>Streptophyta</taxon>
        <taxon>Embryophyta</taxon>
        <taxon>Tracheophyta</taxon>
        <taxon>Spermatophyta</taxon>
        <taxon>Magnoliopsida</taxon>
        <taxon>Proteales</taxon>
        <taxon>Nelumbonaceae</taxon>
        <taxon>Nelumbo</taxon>
    </lineage>
</organism>
<keyword evidence="1" id="KW-0472">Membrane</keyword>
<evidence type="ECO:0000313" key="3">
    <source>
        <dbReference type="Proteomes" id="UP000607653"/>
    </source>
</evidence>
<feature type="transmembrane region" description="Helical" evidence="1">
    <location>
        <begin position="12"/>
        <end position="32"/>
    </location>
</feature>
<gene>
    <name evidence="2" type="ORF">HUJ06_007298</name>
</gene>
<name>A0A822YVT8_NELNU</name>
<reference evidence="2 3" key="1">
    <citation type="journal article" date="2020" name="Mol. Biol. Evol.">
        <title>Distinct Expression and Methylation Patterns for Genes with Different Fates following a Single Whole-Genome Duplication in Flowering Plants.</title>
        <authorList>
            <person name="Shi T."/>
            <person name="Rahmani R.S."/>
            <person name="Gugger P.F."/>
            <person name="Wang M."/>
            <person name="Li H."/>
            <person name="Zhang Y."/>
            <person name="Li Z."/>
            <person name="Wang Q."/>
            <person name="Van de Peer Y."/>
            <person name="Marchal K."/>
            <person name="Chen J."/>
        </authorList>
    </citation>
    <scope>NUCLEOTIDE SEQUENCE [LARGE SCALE GENOMIC DNA]</scope>
    <source>
        <tissue evidence="2">Leaf</tissue>
    </source>
</reference>
<accession>A0A822YVT8</accession>
<keyword evidence="3" id="KW-1185">Reference proteome</keyword>
<dbReference type="Proteomes" id="UP000607653">
    <property type="component" value="Unassembled WGS sequence"/>
</dbReference>
<sequence length="33" mass="4008">MYEDAFGFPGYVFRLLSHFFLRFSVCFSFFLLC</sequence>
<dbReference type="EMBL" id="DUZY01000004">
    <property type="protein sequence ID" value="DAD36657.1"/>
    <property type="molecule type" value="Genomic_DNA"/>
</dbReference>
<evidence type="ECO:0000313" key="2">
    <source>
        <dbReference type="EMBL" id="DAD36657.1"/>
    </source>
</evidence>
<keyword evidence="1" id="KW-1133">Transmembrane helix</keyword>
<comment type="caution">
    <text evidence="2">The sequence shown here is derived from an EMBL/GenBank/DDBJ whole genome shotgun (WGS) entry which is preliminary data.</text>
</comment>
<proteinExistence type="predicted"/>
<keyword evidence="1" id="KW-0812">Transmembrane</keyword>
<protein>
    <submittedName>
        <fullName evidence="2">Uncharacterized protein</fullName>
    </submittedName>
</protein>